<dbReference type="EMBL" id="LR134355">
    <property type="protein sequence ID" value="VEG49980.1"/>
    <property type="molecule type" value="Genomic_DNA"/>
</dbReference>
<evidence type="ECO:0000313" key="2">
    <source>
        <dbReference type="Proteomes" id="UP000282551"/>
    </source>
</evidence>
<dbReference type="SUPFAM" id="SSF54427">
    <property type="entry name" value="NTF2-like"/>
    <property type="match status" value="1"/>
</dbReference>
<protein>
    <recommendedName>
        <fullName evidence="3">SnoaL-like domain</fullName>
    </recommendedName>
</protein>
<dbReference type="RefSeq" id="WP_126335583.1">
    <property type="nucleotide sequence ID" value="NZ_AP022604.1"/>
</dbReference>
<keyword evidence="2" id="KW-1185">Reference proteome</keyword>
<accession>A0A3S5EIP4</accession>
<dbReference type="OrthoDB" id="3576198at2"/>
<sequence length="118" mass="12604">MTTSEIATVLAWHDALNAKDVETLVQLSSEDIKIGDAHGAAMGVPALTEWAQAFAHTVTVGRMYVHDGAVVAEQTLEDGTVEATAFHVVHDEVTSVFRHDDLPTALAAAELNEKDLVP</sequence>
<name>A0A3S5EIP4_MYCCI</name>
<reference evidence="1 2" key="1">
    <citation type="submission" date="2018-12" db="EMBL/GenBank/DDBJ databases">
        <authorList>
            <consortium name="Pathogen Informatics"/>
        </authorList>
    </citation>
    <scope>NUCLEOTIDE SEQUENCE [LARGE SCALE GENOMIC DNA]</scope>
    <source>
        <strain evidence="1 2">NCTC10485</strain>
    </source>
</reference>
<dbReference type="Gene3D" id="3.10.450.50">
    <property type="match status" value="1"/>
</dbReference>
<proteinExistence type="predicted"/>
<dbReference type="InterPro" id="IPR032710">
    <property type="entry name" value="NTF2-like_dom_sf"/>
</dbReference>
<dbReference type="AlphaFoldDB" id="A0A3S5EIP4"/>
<evidence type="ECO:0008006" key="3">
    <source>
        <dbReference type="Google" id="ProtNLM"/>
    </source>
</evidence>
<organism evidence="1 2">
    <name type="scientific">Mycolicibacterium chitae</name>
    <name type="common">Mycobacterium chitae</name>
    <dbReference type="NCBI Taxonomy" id="1792"/>
    <lineage>
        <taxon>Bacteria</taxon>
        <taxon>Bacillati</taxon>
        <taxon>Actinomycetota</taxon>
        <taxon>Actinomycetes</taxon>
        <taxon>Mycobacteriales</taxon>
        <taxon>Mycobacteriaceae</taxon>
        <taxon>Mycolicibacterium</taxon>
    </lineage>
</organism>
<gene>
    <name evidence="1" type="ORF">NCTC10485_04294</name>
</gene>
<evidence type="ECO:0000313" key="1">
    <source>
        <dbReference type="EMBL" id="VEG49980.1"/>
    </source>
</evidence>
<dbReference type="Proteomes" id="UP000282551">
    <property type="component" value="Chromosome"/>
</dbReference>